<organism evidence="1 2">
    <name type="scientific">Meripilus lineatus</name>
    <dbReference type="NCBI Taxonomy" id="2056292"/>
    <lineage>
        <taxon>Eukaryota</taxon>
        <taxon>Fungi</taxon>
        <taxon>Dikarya</taxon>
        <taxon>Basidiomycota</taxon>
        <taxon>Agaricomycotina</taxon>
        <taxon>Agaricomycetes</taxon>
        <taxon>Polyporales</taxon>
        <taxon>Meripilaceae</taxon>
        <taxon>Meripilus</taxon>
    </lineage>
</organism>
<protein>
    <submittedName>
        <fullName evidence="1">Uncharacterized protein</fullName>
    </submittedName>
</protein>
<evidence type="ECO:0000313" key="2">
    <source>
        <dbReference type="Proteomes" id="UP001212997"/>
    </source>
</evidence>
<gene>
    <name evidence="1" type="ORF">NLI96_g12404</name>
</gene>
<name>A0AAD5UTY2_9APHY</name>
<proteinExistence type="predicted"/>
<comment type="caution">
    <text evidence="1">The sequence shown here is derived from an EMBL/GenBank/DDBJ whole genome shotgun (WGS) entry which is preliminary data.</text>
</comment>
<keyword evidence="2" id="KW-1185">Reference proteome</keyword>
<dbReference type="AlphaFoldDB" id="A0AAD5UTY2"/>
<dbReference type="EMBL" id="JANAWD010001038">
    <property type="protein sequence ID" value="KAJ3474537.1"/>
    <property type="molecule type" value="Genomic_DNA"/>
</dbReference>
<dbReference type="Proteomes" id="UP001212997">
    <property type="component" value="Unassembled WGS sequence"/>
</dbReference>
<accession>A0AAD5UTY2</accession>
<reference evidence="1" key="1">
    <citation type="submission" date="2022-07" db="EMBL/GenBank/DDBJ databases">
        <title>Genome Sequence of Physisporinus lineatus.</title>
        <authorList>
            <person name="Buettner E."/>
        </authorList>
    </citation>
    <scope>NUCLEOTIDE SEQUENCE</scope>
    <source>
        <strain evidence="1">VT162</strain>
    </source>
</reference>
<evidence type="ECO:0000313" key="1">
    <source>
        <dbReference type="EMBL" id="KAJ3474537.1"/>
    </source>
</evidence>
<sequence length="151" mass="16931">MDARSTSVKIADLVRAAIGWHAGSRNAAVCETCSSPVQRSLSMRSELAWNFHPPLWALEIQGDGTQNGFDWLSAQDATEFSLDGGPTYSLIGVVYSGGNHFVCRYRDRDGEFWSHDSAEQTRFMRKDSGLELTHIGIDPKRLACTWIYMRN</sequence>